<comment type="caution">
    <text evidence="1">The sequence shown here is derived from an EMBL/GenBank/DDBJ whole genome shotgun (WGS) entry which is preliminary data.</text>
</comment>
<gene>
    <name evidence="1" type="ORF">DFR50_10937</name>
</gene>
<evidence type="ECO:0000313" key="1">
    <source>
        <dbReference type="EMBL" id="RBP14284.1"/>
    </source>
</evidence>
<sequence>MAIQWGGAKVCRMPGVAALQRRRRRPWIAASPFGLLARTAGSVIAPASASTTARHSKAPQGLVFLLTLNRRFHCGFGAVEFFFGV</sequence>
<keyword evidence="2" id="KW-1185">Reference proteome</keyword>
<name>A0A366FHZ6_9HYPH</name>
<evidence type="ECO:0000313" key="2">
    <source>
        <dbReference type="Proteomes" id="UP000253529"/>
    </source>
</evidence>
<accession>A0A366FHZ6</accession>
<dbReference type="Proteomes" id="UP000253529">
    <property type="component" value="Unassembled WGS sequence"/>
</dbReference>
<proteinExistence type="predicted"/>
<dbReference type="EMBL" id="QNRK01000009">
    <property type="protein sequence ID" value="RBP14284.1"/>
    <property type="molecule type" value="Genomic_DNA"/>
</dbReference>
<protein>
    <submittedName>
        <fullName evidence="1">Uncharacterized protein</fullName>
    </submittedName>
</protein>
<reference evidence="1 2" key="1">
    <citation type="submission" date="2018-06" db="EMBL/GenBank/DDBJ databases">
        <title>Genomic Encyclopedia of Type Strains, Phase IV (KMG-IV): sequencing the most valuable type-strain genomes for metagenomic binning, comparative biology and taxonomic classification.</title>
        <authorList>
            <person name="Goeker M."/>
        </authorList>
    </citation>
    <scope>NUCLEOTIDE SEQUENCE [LARGE SCALE GENOMIC DNA]</scope>
    <source>
        <strain evidence="1 2">DSM 24875</strain>
    </source>
</reference>
<dbReference type="AlphaFoldDB" id="A0A366FHZ6"/>
<organism evidence="1 2">
    <name type="scientific">Roseiarcus fermentans</name>
    <dbReference type="NCBI Taxonomy" id="1473586"/>
    <lineage>
        <taxon>Bacteria</taxon>
        <taxon>Pseudomonadati</taxon>
        <taxon>Pseudomonadota</taxon>
        <taxon>Alphaproteobacteria</taxon>
        <taxon>Hyphomicrobiales</taxon>
        <taxon>Roseiarcaceae</taxon>
        <taxon>Roseiarcus</taxon>
    </lineage>
</organism>